<reference evidence="1 2" key="1">
    <citation type="submission" date="2019-02" db="EMBL/GenBank/DDBJ databases">
        <title>Deep-cultivation of Planctomycetes and their phenomic and genomic characterization uncovers novel biology.</title>
        <authorList>
            <person name="Wiegand S."/>
            <person name="Jogler M."/>
            <person name="Boedeker C."/>
            <person name="Pinto D."/>
            <person name="Vollmers J."/>
            <person name="Rivas-Marin E."/>
            <person name="Kohn T."/>
            <person name="Peeters S.H."/>
            <person name="Heuer A."/>
            <person name="Rast P."/>
            <person name="Oberbeckmann S."/>
            <person name="Bunk B."/>
            <person name="Jeske O."/>
            <person name="Meyerdierks A."/>
            <person name="Storesund J.E."/>
            <person name="Kallscheuer N."/>
            <person name="Luecker S."/>
            <person name="Lage O.M."/>
            <person name="Pohl T."/>
            <person name="Merkel B.J."/>
            <person name="Hornburger P."/>
            <person name="Mueller R.-W."/>
            <person name="Bruemmer F."/>
            <person name="Labrenz M."/>
            <person name="Spormann A.M."/>
            <person name="Op den Camp H."/>
            <person name="Overmann J."/>
            <person name="Amann R."/>
            <person name="Jetten M.S.M."/>
            <person name="Mascher T."/>
            <person name="Medema M.H."/>
            <person name="Devos D.P."/>
            <person name="Kaster A.-K."/>
            <person name="Ovreas L."/>
            <person name="Rohde M."/>
            <person name="Galperin M.Y."/>
            <person name="Jogler C."/>
        </authorList>
    </citation>
    <scope>NUCLEOTIDE SEQUENCE [LARGE SCALE GENOMIC DNA]</scope>
    <source>
        <strain evidence="1 2">Pla110</strain>
    </source>
</reference>
<evidence type="ECO:0000313" key="2">
    <source>
        <dbReference type="Proteomes" id="UP000317178"/>
    </source>
</evidence>
<dbReference type="KEGG" id="plon:Pla110_42420"/>
<protein>
    <submittedName>
        <fullName evidence="1">Uncharacterized protein</fullName>
    </submittedName>
</protein>
<accession>A0A518CTI5</accession>
<keyword evidence="2" id="KW-1185">Reference proteome</keyword>
<dbReference type="Proteomes" id="UP000317178">
    <property type="component" value="Chromosome"/>
</dbReference>
<proteinExistence type="predicted"/>
<dbReference type="EMBL" id="CP036281">
    <property type="protein sequence ID" value="QDU82484.1"/>
    <property type="molecule type" value="Genomic_DNA"/>
</dbReference>
<gene>
    <name evidence="1" type="ORF">Pla110_42420</name>
</gene>
<evidence type="ECO:0000313" key="1">
    <source>
        <dbReference type="EMBL" id="QDU82484.1"/>
    </source>
</evidence>
<name>A0A518CTI5_9PLAN</name>
<organism evidence="1 2">
    <name type="scientific">Polystyrenella longa</name>
    <dbReference type="NCBI Taxonomy" id="2528007"/>
    <lineage>
        <taxon>Bacteria</taxon>
        <taxon>Pseudomonadati</taxon>
        <taxon>Planctomycetota</taxon>
        <taxon>Planctomycetia</taxon>
        <taxon>Planctomycetales</taxon>
        <taxon>Planctomycetaceae</taxon>
        <taxon>Polystyrenella</taxon>
    </lineage>
</organism>
<dbReference type="AlphaFoldDB" id="A0A518CTI5"/>
<sequence length="103" mass="11617">MITQRKRLSVFSEITSFDFTGKGGCFSLVCVLPESVLPELLISTLTPASSMSNNGILNALTIGDQSFDFRSLVGYKLNTWIRFLLSLEFKTFAKERELYTHVE</sequence>